<dbReference type="AlphaFoldDB" id="A0A6J4LMN5"/>
<sequence>MYAQVTTFDGPRSAELVAAADVANRERIMPVLSQDAELQQGLALNLILRRPDGAEMVITVARSTETLHRGEELILGTTLLPGEDPLLLPGPSRVETWSVVDVVPGGATADLLDARVGASGVR</sequence>
<gene>
    <name evidence="1" type="ORF">AVDCRST_MAG48-3430</name>
</gene>
<accession>A0A6J4LMN5</accession>
<name>A0A6J4LMN5_9ACTN</name>
<dbReference type="EMBL" id="CADCTS010000480">
    <property type="protein sequence ID" value="CAA9336864.1"/>
    <property type="molecule type" value="Genomic_DNA"/>
</dbReference>
<proteinExistence type="predicted"/>
<organism evidence="1">
    <name type="scientific">uncultured Friedmanniella sp</name>
    <dbReference type="NCBI Taxonomy" id="335381"/>
    <lineage>
        <taxon>Bacteria</taxon>
        <taxon>Bacillati</taxon>
        <taxon>Actinomycetota</taxon>
        <taxon>Actinomycetes</taxon>
        <taxon>Propionibacteriales</taxon>
        <taxon>Nocardioidaceae</taxon>
        <taxon>Friedmanniella</taxon>
        <taxon>environmental samples</taxon>
    </lineage>
</organism>
<reference evidence="1" key="1">
    <citation type="submission" date="2020-02" db="EMBL/GenBank/DDBJ databases">
        <authorList>
            <person name="Meier V. D."/>
        </authorList>
    </citation>
    <scope>NUCLEOTIDE SEQUENCE</scope>
    <source>
        <strain evidence="1">AVDCRST_MAG48</strain>
    </source>
</reference>
<evidence type="ECO:0000313" key="1">
    <source>
        <dbReference type="EMBL" id="CAA9336864.1"/>
    </source>
</evidence>
<protein>
    <submittedName>
        <fullName evidence="1">Uncharacterized protein</fullName>
    </submittedName>
</protein>